<feature type="transmembrane region" description="Helical" evidence="1">
    <location>
        <begin position="486"/>
        <end position="506"/>
    </location>
</feature>
<feature type="transmembrane region" description="Helical" evidence="1">
    <location>
        <begin position="355"/>
        <end position="373"/>
    </location>
</feature>
<keyword evidence="1" id="KW-0812">Transmembrane</keyword>
<dbReference type="STRING" id="1618570.UT08_C0001G0118"/>
<evidence type="ECO:0000313" key="3">
    <source>
        <dbReference type="Proteomes" id="UP000034081"/>
    </source>
</evidence>
<sequence length="547" mass="61685">MKLFYKNIVFILFCAIFLILSLRGINGNPNASELASGIWSEEGPFELSPERGRFALLYSLVEDRSVFFSLDVARFALPDLGLKNGKYVSLFAPGVSLITIPGYLLGKIFGVAQVGTFFVISVFAILNALLVKKIALRFSTSEQTSTLAAFAFLFASPAYAYAVNLYQHHISTFLILTSVYLLLKREHILNDILVWFLFGIGILVDYPNIFLMLPLMIFMLSRYVKHYSDILGHKLQISIWKAVAVLGIIIPIIIFARYNEKAYGSAFTLAGTVEHIREINVHALPDRFGNLGKEEVVEPSSYEIRNPYEFFKTRNLLNGIYIHLISPDRGILNFAPLILFSIVGVFELTRKKKTAALLVAIAGTNLMIYSMWGDPWGGWAFGSRYLIPAYAAISVFLAVALEKFRRDKLFLLMVFMAFVYSFLINTLGALTSSANPPKIETGNLSLLSGHEEKYTYERNLDYLVSKGTKSYFYNRYLGDLLTPVQYFFLLTSVLVSVTAATLVHIYTFKQENEVELVLKTQGSWKNIRIAFSLADKFRTTAKNMGLF</sequence>
<feature type="transmembrane region" description="Helical" evidence="1">
    <location>
        <begin position="385"/>
        <end position="402"/>
    </location>
</feature>
<keyword evidence="1" id="KW-1133">Transmembrane helix</keyword>
<evidence type="ECO:0000313" key="2">
    <source>
        <dbReference type="EMBL" id="KKQ86252.1"/>
    </source>
</evidence>
<dbReference type="AlphaFoldDB" id="A0A0G0L5E6"/>
<organism evidence="2 3">
    <name type="scientific">Candidatus Woesebacteria bacterium GW2011_GWB1_38_8</name>
    <dbReference type="NCBI Taxonomy" id="1618570"/>
    <lineage>
        <taxon>Bacteria</taxon>
        <taxon>Candidatus Woeseibacteriota</taxon>
    </lineage>
</organism>
<proteinExistence type="predicted"/>
<name>A0A0G0L5E6_9BACT</name>
<evidence type="ECO:0000256" key="1">
    <source>
        <dbReference type="SAM" id="Phobius"/>
    </source>
</evidence>
<keyword evidence="1" id="KW-0472">Membrane</keyword>
<evidence type="ECO:0008006" key="4">
    <source>
        <dbReference type="Google" id="ProtNLM"/>
    </source>
</evidence>
<protein>
    <recommendedName>
        <fullName evidence="4">Glycosyltransferase RgtA/B/C/D-like domain-containing protein</fullName>
    </recommendedName>
</protein>
<gene>
    <name evidence="2" type="ORF">UT08_C0001G0118</name>
</gene>
<dbReference type="EMBL" id="LBVL01000001">
    <property type="protein sequence ID" value="KKQ86252.1"/>
    <property type="molecule type" value="Genomic_DNA"/>
</dbReference>
<feature type="transmembrane region" description="Helical" evidence="1">
    <location>
        <begin position="166"/>
        <end position="183"/>
    </location>
</feature>
<feature type="transmembrane region" description="Helical" evidence="1">
    <location>
        <begin position="111"/>
        <end position="131"/>
    </location>
</feature>
<feature type="transmembrane region" description="Helical" evidence="1">
    <location>
        <begin position="143"/>
        <end position="160"/>
    </location>
</feature>
<feature type="transmembrane region" description="Helical" evidence="1">
    <location>
        <begin position="237"/>
        <end position="256"/>
    </location>
</feature>
<accession>A0A0G0L5E6</accession>
<dbReference type="Proteomes" id="UP000034081">
    <property type="component" value="Unassembled WGS sequence"/>
</dbReference>
<feature type="transmembrane region" description="Helical" evidence="1">
    <location>
        <begin position="195"/>
        <end position="217"/>
    </location>
</feature>
<feature type="transmembrane region" description="Helical" evidence="1">
    <location>
        <begin position="409"/>
        <end position="430"/>
    </location>
</feature>
<reference evidence="2 3" key="1">
    <citation type="journal article" date="2015" name="Nature">
        <title>rRNA introns, odd ribosomes, and small enigmatic genomes across a large radiation of phyla.</title>
        <authorList>
            <person name="Brown C.T."/>
            <person name="Hug L.A."/>
            <person name="Thomas B.C."/>
            <person name="Sharon I."/>
            <person name="Castelle C.J."/>
            <person name="Singh A."/>
            <person name="Wilkins M.J."/>
            <person name="Williams K.H."/>
            <person name="Banfield J.F."/>
        </authorList>
    </citation>
    <scope>NUCLEOTIDE SEQUENCE [LARGE SCALE GENOMIC DNA]</scope>
</reference>
<comment type="caution">
    <text evidence="2">The sequence shown here is derived from an EMBL/GenBank/DDBJ whole genome shotgun (WGS) entry which is preliminary data.</text>
</comment>